<evidence type="ECO:0000256" key="1">
    <source>
        <dbReference type="ARBA" id="ARBA00023015"/>
    </source>
</evidence>
<evidence type="ECO:0000259" key="5">
    <source>
        <dbReference type="PROSITE" id="PS50977"/>
    </source>
</evidence>
<dbReference type="PANTHER" id="PTHR30055:SF234">
    <property type="entry name" value="HTH-TYPE TRANSCRIPTIONAL REGULATOR BETI"/>
    <property type="match status" value="1"/>
</dbReference>
<sequence length="191" mass="21653">MAATVSSSAGTLARTRRAILDAAIEVFARDTAAAMGEIARAAEVGRSTLHRYFPDRSALVRALQVDCAEAAQRLLTEARLDDGPVNEAFRRLVRAMFELGPRINFLFSEVNSADWDDAAWEQAHIPIARLFQRGQQECYFDCELELDWFIRTLWYLISAGWESMDEDGVPRYIALDRVIRTLENGVREPRD</sequence>
<comment type="caution">
    <text evidence="6">The sequence shown here is derived from an EMBL/GenBank/DDBJ whole genome shotgun (WGS) entry which is preliminary data.</text>
</comment>
<dbReference type="PROSITE" id="PS50977">
    <property type="entry name" value="HTH_TETR_2"/>
    <property type="match status" value="1"/>
</dbReference>
<dbReference type="InterPro" id="IPR009057">
    <property type="entry name" value="Homeodomain-like_sf"/>
</dbReference>
<dbReference type="RefSeq" id="WP_311664635.1">
    <property type="nucleotide sequence ID" value="NZ_JAVREO010000002.1"/>
</dbReference>
<dbReference type="SUPFAM" id="SSF46689">
    <property type="entry name" value="Homeodomain-like"/>
    <property type="match status" value="1"/>
</dbReference>
<name>A0ABU2JKD0_9ACTN</name>
<dbReference type="EMBL" id="JAVREO010000002">
    <property type="protein sequence ID" value="MDT0265372.1"/>
    <property type="molecule type" value="Genomic_DNA"/>
</dbReference>
<keyword evidence="3" id="KW-0804">Transcription</keyword>
<dbReference type="InterPro" id="IPR050109">
    <property type="entry name" value="HTH-type_TetR-like_transc_reg"/>
</dbReference>
<accession>A0ABU2JKD0</accession>
<evidence type="ECO:0000256" key="4">
    <source>
        <dbReference type="PROSITE-ProRule" id="PRU00335"/>
    </source>
</evidence>
<reference evidence="7" key="1">
    <citation type="submission" date="2023-07" db="EMBL/GenBank/DDBJ databases">
        <title>30 novel species of actinomycetes from the DSMZ collection.</title>
        <authorList>
            <person name="Nouioui I."/>
        </authorList>
    </citation>
    <scope>NUCLEOTIDE SEQUENCE [LARGE SCALE GENOMIC DNA]</scope>
    <source>
        <strain evidence="7">DSM 44915</strain>
    </source>
</reference>
<organism evidence="6 7">
    <name type="scientific">Streptomyces chisholmiae</name>
    <dbReference type="NCBI Taxonomy" id="3075540"/>
    <lineage>
        <taxon>Bacteria</taxon>
        <taxon>Bacillati</taxon>
        <taxon>Actinomycetota</taxon>
        <taxon>Actinomycetes</taxon>
        <taxon>Kitasatosporales</taxon>
        <taxon>Streptomycetaceae</taxon>
        <taxon>Streptomyces</taxon>
    </lineage>
</organism>
<evidence type="ECO:0000313" key="6">
    <source>
        <dbReference type="EMBL" id="MDT0265372.1"/>
    </source>
</evidence>
<feature type="DNA-binding region" description="H-T-H motif" evidence="4">
    <location>
        <begin position="34"/>
        <end position="53"/>
    </location>
</feature>
<evidence type="ECO:0000256" key="2">
    <source>
        <dbReference type="ARBA" id="ARBA00023125"/>
    </source>
</evidence>
<protein>
    <submittedName>
        <fullName evidence="6">Helix-turn-helix domain-containing protein</fullName>
    </submittedName>
</protein>
<gene>
    <name evidence="6" type="ORF">RM844_03595</name>
</gene>
<keyword evidence="7" id="KW-1185">Reference proteome</keyword>
<dbReference type="Proteomes" id="UP001183410">
    <property type="component" value="Unassembled WGS sequence"/>
</dbReference>
<feature type="domain" description="HTH tetR-type" evidence="5">
    <location>
        <begin position="13"/>
        <end position="71"/>
    </location>
</feature>
<dbReference type="InterPro" id="IPR001647">
    <property type="entry name" value="HTH_TetR"/>
</dbReference>
<evidence type="ECO:0000313" key="7">
    <source>
        <dbReference type="Proteomes" id="UP001183410"/>
    </source>
</evidence>
<dbReference type="Gene3D" id="1.10.357.10">
    <property type="entry name" value="Tetracycline Repressor, domain 2"/>
    <property type="match status" value="1"/>
</dbReference>
<proteinExistence type="predicted"/>
<dbReference type="PANTHER" id="PTHR30055">
    <property type="entry name" value="HTH-TYPE TRANSCRIPTIONAL REGULATOR RUTR"/>
    <property type="match status" value="1"/>
</dbReference>
<keyword evidence="1" id="KW-0805">Transcription regulation</keyword>
<evidence type="ECO:0000256" key="3">
    <source>
        <dbReference type="ARBA" id="ARBA00023163"/>
    </source>
</evidence>
<keyword evidence="2 4" id="KW-0238">DNA-binding</keyword>
<dbReference type="Pfam" id="PF00440">
    <property type="entry name" value="TetR_N"/>
    <property type="match status" value="1"/>
</dbReference>